<protein>
    <submittedName>
        <fullName evidence="1">Uncharacterized protein</fullName>
    </submittedName>
</protein>
<reference evidence="1 2" key="1">
    <citation type="submission" date="2024-09" db="EMBL/GenBank/DDBJ databases">
        <authorList>
            <person name="Sun Q."/>
            <person name="Mori K."/>
        </authorList>
    </citation>
    <scope>NUCLEOTIDE SEQUENCE [LARGE SCALE GENOMIC DNA]</scope>
    <source>
        <strain evidence="1 2">NCAIM B.02301</strain>
    </source>
</reference>
<evidence type="ECO:0000313" key="1">
    <source>
        <dbReference type="EMBL" id="MFC0558416.1"/>
    </source>
</evidence>
<dbReference type="Proteomes" id="UP001589833">
    <property type="component" value="Unassembled WGS sequence"/>
</dbReference>
<dbReference type="EMBL" id="JBHLTR010000005">
    <property type="protein sequence ID" value="MFC0558416.1"/>
    <property type="molecule type" value="Genomic_DNA"/>
</dbReference>
<sequence length="40" mass="4720">MKKLKLILILVTMTLSLSFIYPDLTNTLEDFQTNELPFHH</sequence>
<name>A0ABV6NCG5_9BACI</name>
<organism evidence="1 2">
    <name type="scientific">Halalkalibacter alkalisediminis</name>
    <dbReference type="NCBI Taxonomy" id="935616"/>
    <lineage>
        <taxon>Bacteria</taxon>
        <taxon>Bacillati</taxon>
        <taxon>Bacillota</taxon>
        <taxon>Bacilli</taxon>
        <taxon>Bacillales</taxon>
        <taxon>Bacillaceae</taxon>
        <taxon>Halalkalibacter</taxon>
    </lineage>
</organism>
<dbReference type="RefSeq" id="WP_273848212.1">
    <property type="nucleotide sequence ID" value="NZ_JAQQWT010000057.1"/>
</dbReference>
<proteinExistence type="predicted"/>
<gene>
    <name evidence="1" type="ORF">ACFFH4_05070</name>
</gene>
<keyword evidence="2" id="KW-1185">Reference proteome</keyword>
<accession>A0ABV6NCG5</accession>
<evidence type="ECO:0000313" key="2">
    <source>
        <dbReference type="Proteomes" id="UP001589833"/>
    </source>
</evidence>
<comment type="caution">
    <text evidence="1">The sequence shown here is derived from an EMBL/GenBank/DDBJ whole genome shotgun (WGS) entry which is preliminary data.</text>
</comment>